<organism evidence="1 2">
    <name type="scientific">Hyalomma asiaticum</name>
    <name type="common">Tick</name>
    <dbReference type="NCBI Taxonomy" id="266040"/>
    <lineage>
        <taxon>Eukaryota</taxon>
        <taxon>Metazoa</taxon>
        <taxon>Ecdysozoa</taxon>
        <taxon>Arthropoda</taxon>
        <taxon>Chelicerata</taxon>
        <taxon>Arachnida</taxon>
        <taxon>Acari</taxon>
        <taxon>Parasitiformes</taxon>
        <taxon>Ixodida</taxon>
        <taxon>Ixodoidea</taxon>
        <taxon>Ixodidae</taxon>
        <taxon>Hyalomminae</taxon>
        <taxon>Hyalomma</taxon>
    </lineage>
</organism>
<proteinExistence type="predicted"/>
<protein>
    <submittedName>
        <fullName evidence="1">Uncharacterized protein</fullName>
    </submittedName>
</protein>
<keyword evidence="2" id="KW-1185">Reference proteome</keyword>
<evidence type="ECO:0000313" key="1">
    <source>
        <dbReference type="EMBL" id="KAH6938370.1"/>
    </source>
</evidence>
<dbReference type="EMBL" id="CM023482">
    <property type="protein sequence ID" value="KAH6938370.1"/>
    <property type="molecule type" value="Genomic_DNA"/>
</dbReference>
<comment type="caution">
    <text evidence="1">The sequence shown here is derived from an EMBL/GenBank/DDBJ whole genome shotgun (WGS) entry which is preliminary data.</text>
</comment>
<name>A0ACB7SUT4_HYAAI</name>
<accession>A0ACB7SUT4</accession>
<reference evidence="1" key="1">
    <citation type="submission" date="2020-05" db="EMBL/GenBank/DDBJ databases">
        <title>Large-scale comparative analyses of tick genomes elucidate their genetic diversity and vector capacities.</title>
        <authorList>
            <person name="Jia N."/>
            <person name="Wang J."/>
            <person name="Shi W."/>
            <person name="Du L."/>
            <person name="Sun Y."/>
            <person name="Zhan W."/>
            <person name="Jiang J."/>
            <person name="Wang Q."/>
            <person name="Zhang B."/>
            <person name="Ji P."/>
            <person name="Sakyi L.B."/>
            <person name="Cui X."/>
            <person name="Yuan T."/>
            <person name="Jiang B."/>
            <person name="Yang W."/>
            <person name="Lam T.T.-Y."/>
            <person name="Chang Q."/>
            <person name="Ding S."/>
            <person name="Wang X."/>
            <person name="Zhu J."/>
            <person name="Ruan X."/>
            <person name="Zhao L."/>
            <person name="Wei J."/>
            <person name="Que T."/>
            <person name="Du C."/>
            <person name="Cheng J."/>
            <person name="Dai P."/>
            <person name="Han X."/>
            <person name="Huang E."/>
            <person name="Gao Y."/>
            <person name="Liu J."/>
            <person name="Shao H."/>
            <person name="Ye R."/>
            <person name="Li L."/>
            <person name="Wei W."/>
            <person name="Wang X."/>
            <person name="Wang C."/>
            <person name="Yang T."/>
            <person name="Huo Q."/>
            <person name="Li W."/>
            <person name="Guo W."/>
            <person name="Chen H."/>
            <person name="Zhou L."/>
            <person name="Ni X."/>
            <person name="Tian J."/>
            <person name="Zhou Y."/>
            <person name="Sheng Y."/>
            <person name="Liu T."/>
            <person name="Pan Y."/>
            <person name="Xia L."/>
            <person name="Li J."/>
            <person name="Zhao F."/>
            <person name="Cao W."/>
        </authorList>
    </citation>
    <scope>NUCLEOTIDE SEQUENCE</scope>
    <source>
        <strain evidence="1">Hyas-2018</strain>
    </source>
</reference>
<evidence type="ECO:0000313" key="2">
    <source>
        <dbReference type="Proteomes" id="UP000821845"/>
    </source>
</evidence>
<dbReference type="Proteomes" id="UP000821845">
    <property type="component" value="Chromosome 2"/>
</dbReference>
<gene>
    <name evidence="1" type="ORF">HPB50_008939</name>
</gene>
<sequence>MERLRKFSDAMAHVSINYSIGKRYQLVSHVLCECARALGTACKKVSHETEAIAETEKMEDELGSVVVVVCILCLLLMVPFVYVTFRYNLSGLLCQTGAAEFLSVETPDACDFFIVEFATNPALRHPIYSYMATVEVTSEAQRVDVVDKVRASSSGSLLLLVNRSVLHSFSPDSGLDTHAVVRGLVQLVVDTHAHGVVLGDRQLREHDLPQVYMDAKDLSADIHPYHGLVRYDEYTGKRAALRILLADVSNMPHITFVFRASGISRTFTHPYYDNFYLKKLNQQNLSWIIDEDVTRPLMKFAGRKSVALSMSLMARSCPPNTIFNANSTSKCTDLPLNMTRVRAQIHIAPLPKNMSPVYHRARRDARARKLAKQYGTDPDTLYTDAARCGTHGFSLAAVGSVSRPGLFTCASARTNSANTAEALAVALAIKTKESLRQGSYFLTDSQIACRYFTSGRVPACVARALLGATLDQDHIIIWCPAHIEATGNARADGAARSITYRATVPRLDTRLIPQAPHTPGDILEHQRRQRRRYSTPHPRLNLCMVYPGYLQGNQWSIMTRRYNGGADYELTDDVFFETSETFSVKAYLMAKQVKRSGADPFMFILERYDFEPQREIYLNMTWQNASTLCLAEIFGFTTKTKAKLATL</sequence>